<proteinExistence type="predicted"/>
<comment type="caution">
    <text evidence="1">The sequence shown here is derived from an EMBL/GenBank/DDBJ whole genome shotgun (WGS) entry which is preliminary data.</text>
</comment>
<dbReference type="Proteomes" id="UP001153331">
    <property type="component" value="Unassembled WGS sequence"/>
</dbReference>
<evidence type="ECO:0000313" key="1">
    <source>
        <dbReference type="EMBL" id="KAJ8107880.1"/>
    </source>
</evidence>
<protein>
    <submittedName>
        <fullName evidence="1">Uncharacterized protein</fullName>
    </submittedName>
</protein>
<gene>
    <name evidence="1" type="ORF">OPT61_g8563</name>
</gene>
<reference evidence="1" key="1">
    <citation type="submission" date="2022-11" db="EMBL/GenBank/DDBJ databases">
        <title>Genome Sequence of Boeremia exigua.</title>
        <authorList>
            <person name="Buettner E."/>
        </authorList>
    </citation>
    <scope>NUCLEOTIDE SEQUENCE</scope>
    <source>
        <strain evidence="1">CU02</strain>
    </source>
</reference>
<sequence>MPAPRVCEKVPYTFLEACKADDMFAEREHDAVSGGATPITEEVRFHFFNERMRGAELVLKKLYCLRRTSDEQGGRGLVKRSVARTEYLLRSCDDAGCLDHFPRGKTELDGTERLRCIELGDDV</sequence>
<accession>A0ACC2HYB2</accession>
<organism evidence="1 2">
    <name type="scientific">Boeremia exigua</name>
    <dbReference type="NCBI Taxonomy" id="749465"/>
    <lineage>
        <taxon>Eukaryota</taxon>
        <taxon>Fungi</taxon>
        <taxon>Dikarya</taxon>
        <taxon>Ascomycota</taxon>
        <taxon>Pezizomycotina</taxon>
        <taxon>Dothideomycetes</taxon>
        <taxon>Pleosporomycetidae</taxon>
        <taxon>Pleosporales</taxon>
        <taxon>Pleosporineae</taxon>
        <taxon>Didymellaceae</taxon>
        <taxon>Boeremia</taxon>
    </lineage>
</organism>
<name>A0ACC2HYB2_9PLEO</name>
<keyword evidence="2" id="KW-1185">Reference proteome</keyword>
<evidence type="ECO:0000313" key="2">
    <source>
        <dbReference type="Proteomes" id="UP001153331"/>
    </source>
</evidence>
<dbReference type="EMBL" id="JAPHNI010000844">
    <property type="protein sequence ID" value="KAJ8107880.1"/>
    <property type="molecule type" value="Genomic_DNA"/>
</dbReference>